<dbReference type="AlphaFoldDB" id="A0A197JM89"/>
<dbReference type="EMBL" id="KV442068">
    <property type="protein sequence ID" value="OAQ26367.1"/>
    <property type="molecule type" value="Genomic_DNA"/>
</dbReference>
<dbReference type="InterPro" id="IPR011990">
    <property type="entry name" value="TPR-like_helical_dom_sf"/>
</dbReference>
<feature type="region of interest" description="Disordered" evidence="2">
    <location>
        <begin position="154"/>
        <end position="216"/>
    </location>
</feature>
<dbReference type="InterPro" id="IPR006597">
    <property type="entry name" value="Sel1-like"/>
</dbReference>
<protein>
    <submittedName>
        <fullName evidence="3">HCP-like protein</fullName>
    </submittedName>
</protein>
<evidence type="ECO:0000313" key="4">
    <source>
        <dbReference type="Proteomes" id="UP000078512"/>
    </source>
</evidence>
<evidence type="ECO:0000256" key="2">
    <source>
        <dbReference type="SAM" id="MobiDB-lite"/>
    </source>
</evidence>
<dbReference type="Pfam" id="PF08238">
    <property type="entry name" value="Sel1"/>
    <property type="match status" value="5"/>
</dbReference>
<feature type="compositionally biased region" description="Low complexity" evidence="2">
    <location>
        <begin position="154"/>
        <end position="174"/>
    </location>
</feature>
<accession>A0A197JM89</accession>
<dbReference type="PANTHER" id="PTHR11102">
    <property type="entry name" value="SEL-1-LIKE PROTEIN"/>
    <property type="match status" value="1"/>
</dbReference>
<dbReference type="STRING" id="1314771.A0A197JM89"/>
<keyword evidence="4" id="KW-1185">Reference proteome</keyword>
<name>A0A197JM89_9FUNG</name>
<comment type="similarity">
    <text evidence="1">Belongs to the sel-1 family.</text>
</comment>
<dbReference type="SUPFAM" id="SSF81901">
    <property type="entry name" value="HCP-like"/>
    <property type="match status" value="2"/>
</dbReference>
<dbReference type="Proteomes" id="UP000078512">
    <property type="component" value="Unassembled WGS sequence"/>
</dbReference>
<dbReference type="Gene3D" id="1.25.40.10">
    <property type="entry name" value="Tetratricopeptide repeat domain"/>
    <property type="match status" value="2"/>
</dbReference>
<reference evidence="3 4" key="1">
    <citation type="submission" date="2016-05" db="EMBL/GenBank/DDBJ databases">
        <title>Genome sequencing reveals origins of a unique bacterial endosymbiosis in the earliest lineages of terrestrial Fungi.</title>
        <authorList>
            <consortium name="DOE Joint Genome Institute"/>
            <person name="Uehling J."/>
            <person name="Gryganskyi A."/>
            <person name="Hameed K."/>
            <person name="Tschaplinski T."/>
            <person name="Misztal P."/>
            <person name="Wu S."/>
            <person name="Desiro A."/>
            <person name="Vande Pol N."/>
            <person name="Du Z.-Y."/>
            <person name="Zienkiewicz A."/>
            <person name="Zienkiewicz K."/>
            <person name="Morin E."/>
            <person name="Tisserant E."/>
            <person name="Splivallo R."/>
            <person name="Hainaut M."/>
            <person name="Henrissat B."/>
            <person name="Ohm R."/>
            <person name="Kuo A."/>
            <person name="Yan J."/>
            <person name="Lipzen A."/>
            <person name="Nolan M."/>
            <person name="Labutti K."/>
            <person name="Barry K."/>
            <person name="Goldstein A."/>
            <person name="Labbe J."/>
            <person name="Schadt C."/>
            <person name="Tuskan G."/>
            <person name="Grigoriev I."/>
            <person name="Martin F."/>
            <person name="Vilgalys R."/>
            <person name="Bonito G."/>
        </authorList>
    </citation>
    <scope>NUCLEOTIDE SEQUENCE [LARGE SCALE GENOMIC DNA]</scope>
    <source>
        <strain evidence="3 4">AG-77</strain>
    </source>
</reference>
<proteinExistence type="inferred from homology"/>
<dbReference type="PANTHER" id="PTHR11102:SF160">
    <property type="entry name" value="ERAD-ASSOCIATED E3 UBIQUITIN-PROTEIN LIGASE COMPONENT HRD3"/>
    <property type="match status" value="1"/>
</dbReference>
<dbReference type="OrthoDB" id="272077at2759"/>
<gene>
    <name evidence="3" type="ORF">K457DRAFT_1909115</name>
</gene>
<dbReference type="SMART" id="SM00671">
    <property type="entry name" value="SEL1"/>
    <property type="match status" value="5"/>
</dbReference>
<evidence type="ECO:0000313" key="3">
    <source>
        <dbReference type="EMBL" id="OAQ26367.1"/>
    </source>
</evidence>
<evidence type="ECO:0000256" key="1">
    <source>
        <dbReference type="ARBA" id="ARBA00038101"/>
    </source>
</evidence>
<organism evidence="3 4">
    <name type="scientific">Linnemannia elongata AG-77</name>
    <dbReference type="NCBI Taxonomy" id="1314771"/>
    <lineage>
        <taxon>Eukaryota</taxon>
        <taxon>Fungi</taxon>
        <taxon>Fungi incertae sedis</taxon>
        <taxon>Mucoromycota</taxon>
        <taxon>Mortierellomycotina</taxon>
        <taxon>Mortierellomycetes</taxon>
        <taxon>Mortierellales</taxon>
        <taxon>Mortierellaceae</taxon>
        <taxon>Linnemannia</taxon>
    </lineage>
</organism>
<sequence>MTQEDDPQEQVQAMRSVDVNLAPNAVLPATPDEIYHVDTQLDPDTQKEVVLWDDILQAFKNVVQVRNKTRVVPFLKGKDLRILEPRRIAAIPYIVLDVVVDSSLMDKEVASLQFQQLALQPVPLQNDDSTIKVRAAPQNATPVSSVTSTAITTIDTSTPNAPSSSSLPSTATSAVRRNPVYARGPHALLDDQTPVIKEPPTTPCPDNDNRSQLGGPQIATTEAPIEKDMAQTSISASHGDKTAQVALGDMYRDGKGVPQDFQAAMDWYLKAVAQGDAAGQQRVGRLYDNGFGVPQNYSMAMDWYLKAANQGHTASQYNIGLLYSNGQGVPQDYTQAMNWYLKAANQGDGDAQCSIGLLYSNGQGVPQDYAQAMEWYLKAADQGHSGAQCGIGILYDNGLSYNHGQGVPQDYAQAMEWYLKAANQEHAESQHWIGILYENG</sequence>
<dbReference type="InterPro" id="IPR050767">
    <property type="entry name" value="Sel1_AlgK"/>
</dbReference>